<keyword evidence="4 5" id="KW-0234">DNA repair</keyword>
<keyword evidence="3 5" id="KW-0378">Hydrolase</keyword>
<evidence type="ECO:0000256" key="2">
    <source>
        <dbReference type="ARBA" id="ARBA00022763"/>
    </source>
</evidence>
<evidence type="ECO:0000313" key="6">
    <source>
        <dbReference type="EMBL" id="TDX46821.1"/>
    </source>
</evidence>
<dbReference type="GO" id="GO:0003905">
    <property type="term" value="F:alkylbase DNA N-glycosylase activity"/>
    <property type="evidence" value="ECO:0007669"/>
    <property type="project" value="InterPro"/>
</dbReference>
<dbReference type="CDD" id="cd00540">
    <property type="entry name" value="AAG"/>
    <property type="match status" value="1"/>
</dbReference>
<dbReference type="Proteomes" id="UP000295472">
    <property type="component" value="Unassembled WGS sequence"/>
</dbReference>
<dbReference type="Gene3D" id="3.10.300.10">
    <property type="entry name" value="Methylpurine-DNA glycosylase (MPG)"/>
    <property type="match status" value="1"/>
</dbReference>
<dbReference type="RefSeq" id="WP_134058559.1">
    <property type="nucleotide sequence ID" value="NZ_SOEF01000003.1"/>
</dbReference>
<comment type="caution">
    <text evidence="6">The sequence shown here is derived from an EMBL/GenBank/DDBJ whole genome shotgun (WGS) entry which is preliminary data.</text>
</comment>
<evidence type="ECO:0000256" key="4">
    <source>
        <dbReference type="ARBA" id="ARBA00023204"/>
    </source>
</evidence>
<sequence>MRLKQGFYQKDAVQAAKDLLGKVIVRKYNDKTIKVKIVETEAYCGAEDKASHAHNNKKTKRTAPMFKKGGHSYIYLIYGMYYCLNVVTAAENNPHAVLIRAVEPLKGLNYIKENRQIKSSKIENLTNGPGKLSQALKINKNLNGCNLIESDFLYIIDTETEEFEIENSPRINIDYAEEYKDKKWRFFIKNNKYISRS</sequence>
<dbReference type="HAMAP" id="MF_00527">
    <property type="entry name" value="3MGH"/>
    <property type="match status" value="1"/>
</dbReference>
<dbReference type="PANTHER" id="PTHR10429:SF0">
    <property type="entry name" value="DNA-3-METHYLADENINE GLYCOSYLASE"/>
    <property type="match status" value="1"/>
</dbReference>
<dbReference type="InterPro" id="IPR011034">
    <property type="entry name" value="Formyl_transferase-like_C_sf"/>
</dbReference>
<dbReference type="GO" id="GO:0003677">
    <property type="term" value="F:DNA binding"/>
    <property type="evidence" value="ECO:0007669"/>
    <property type="project" value="InterPro"/>
</dbReference>
<protein>
    <recommendedName>
        <fullName evidence="5">Putative 3-methyladenine DNA glycosylase</fullName>
        <ecNumber evidence="5">3.2.2.-</ecNumber>
    </recommendedName>
</protein>
<dbReference type="NCBIfam" id="TIGR00567">
    <property type="entry name" value="3mg"/>
    <property type="match status" value="1"/>
</dbReference>
<dbReference type="InterPro" id="IPR003180">
    <property type="entry name" value="MPG"/>
</dbReference>
<evidence type="ECO:0000256" key="1">
    <source>
        <dbReference type="ARBA" id="ARBA00009232"/>
    </source>
</evidence>
<keyword evidence="2 5" id="KW-0227">DNA damage</keyword>
<dbReference type="PANTHER" id="PTHR10429">
    <property type="entry name" value="DNA-3-METHYLADENINE GLYCOSYLASE"/>
    <property type="match status" value="1"/>
</dbReference>
<accession>A0A4R8GVT8</accession>
<dbReference type="SUPFAM" id="SSF50486">
    <property type="entry name" value="FMT C-terminal domain-like"/>
    <property type="match status" value="1"/>
</dbReference>
<proteinExistence type="inferred from homology"/>
<evidence type="ECO:0000256" key="3">
    <source>
        <dbReference type="ARBA" id="ARBA00022801"/>
    </source>
</evidence>
<organism evidence="6 7">
    <name type="scientific">Halanaerobium congolense</name>
    <dbReference type="NCBI Taxonomy" id="54121"/>
    <lineage>
        <taxon>Bacteria</taxon>
        <taxon>Bacillati</taxon>
        <taxon>Bacillota</taxon>
        <taxon>Clostridia</taxon>
        <taxon>Halanaerobiales</taxon>
        <taxon>Halanaerobiaceae</taxon>
        <taxon>Halanaerobium</taxon>
    </lineage>
</organism>
<evidence type="ECO:0000256" key="5">
    <source>
        <dbReference type="HAMAP-Rule" id="MF_00527"/>
    </source>
</evidence>
<dbReference type="EMBL" id="SOEF01000003">
    <property type="protein sequence ID" value="TDX46821.1"/>
    <property type="molecule type" value="Genomic_DNA"/>
</dbReference>
<dbReference type="GO" id="GO:0006284">
    <property type="term" value="P:base-excision repair"/>
    <property type="evidence" value="ECO:0007669"/>
    <property type="project" value="InterPro"/>
</dbReference>
<gene>
    <name evidence="6" type="ORF">C7954_10323</name>
</gene>
<dbReference type="GeneID" id="57011761"/>
<comment type="similarity">
    <text evidence="1 5">Belongs to the DNA glycosylase MPG family.</text>
</comment>
<dbReference type="EC" id="3.2.2.-" evidence="5"/>
<dbReference type="FunFam" id="3.10.300.10:FF:000001">
    <property type="entry name" value="Putative 3-methyladenine DNA glycosylase"/>
    <property type="match status" value="1"/>
</dbReference>
<dbReference type="InterPro" id="IPR036995">
    <property type="entry name" value="MPG_sf"/>
</dbReference>
<evidence type="ECO:0000313" key="7">
    <source>
        <dbReference type="Proteomes" id="UP000295472"/>
    </source>
</evidence>
<name>A0A4R8GVT8_9FIRM</name>
<reference evidence="6 7" key="1">
    <citation type="submission" date="2019-03" db="EMBL/GenBank/DDBJ databases">
        <title>Subsurface microbial communities from deep shales in Ohio and West Virginia, USA.</title>
        <authorList>
            <person name="Wrighton K."/>
        </authorList>
    </citation>
    <scope>NUCLEOTIDE SEQUENCE [LARGE SCALE GENOMIC DNA]</scope>
    <source>
        <strain evidence="6 7">DSMZ 11287</strain>
    </source>
</reference>
<dbReference type="Pfam" id="PF02245">
    <property type="entry name" value="Pur_DNA_glyco"/>
    <property type="match status" value="1"/>
</dbReference>
<dbReference type="AlphaFoldDB" id="A0A4R8GVT8"/>